<dbReference type="AlphaFoldDB" id="A0A6G7Y4M7"/>
<dbReference type="EMBL" id="CP049865">
    <property type="protein sequence ID" value="QIK71772.1"/>
    <property type="molecule type" value="Genomic_DNA"/>
</dbReference>
<accession>A0A6G7Y4M7</accession>
<keyword evidence="2" id="KW-1185">Reference proteome</keyword>
<dbReference type="RefSeq" id="WP_166232496.1">
    <property type="nucleotide sequence ID" value="NZ_CP049865.1"/>
</dbReference>
<evidence type="ECO:0000313" key="2">
    <source>
        <dbReference type="Proteomes" id="UP000501058"/>
    </source>
</evidence>
<protein>
    <recommendedName>
        <fullName evidence="3">GAF domain-containing protein</fullName>
    </recommendedName>
</protein>
<reference evidence="1 2" key="1">
    <citation type="submission" date="2020-03" db="EMBL/GenBank/DDBJ databases">
        <title>Propioniciclava sp. nov., isolated from Hydrophilus acuminatus.</title>
        <authorList>
            <person name="Hyun D.-W."/>
            <person name="Bae J.-W."/>
        </authorList>
    </citation>
    <scope>NUCLEOTIDE SEQUENCE [LARGE SCALE GENOMIC DNA]</scope>
    <source>
        <strain evidence="1 2">HDW11</strain>
    </source>
</reference>
<evidence type="ECO:0008006" key="3">
    <source>
        <dbReference type="Google" id="ProtNLM"/>
    </source>
</evidence>
<proteinExistence type="predicted"/>
<evidence type="ECO:0000313" key="1">
    <source>
        <dbReference type="EMBL" id="QIK71772.1"/>
    </source>
</evidence>
<gene>
    <name evidence="1" type="ORF">G7070_05155</name>
</gene>
<sequence>MSVIAPVVVIVVMAVTHDSFATLPGLSDQVHPWRGPLIVAAAALIASATALMVRSVRRAEEAVMRHDGDLRLADAVSAASHGRGDARSIADAAAAALLGTLIDGVALTLLPDGGDAIQAHAGHSSDLNGSPDLDVPLREGERTVGHLRLWGPNADDLRAGVGPATLSALATQVAGAAQLATDVAGLHRRRDEGEALSAVLSSISRQSGTLPTLTSLAGYARDLLDADAAAVIVDPATASTVRFDSGGDVPQACSDGTTLLGVGLPDPLDPSTGSHANPIGCHHWTSFVDQEVSGPSGSLGRLWVGRRDPLPFTARDRSFLGAMAGLAGIALTDGQARGMRSSLVQVLGELHLRLRMQQTFGAVARDAEAAAEVDALADLCHKAYCRVREVTLGGP</sequence>
<name>A0A6G7Y4M7_9ACTN</name>
<dbReference type="KEGG" id="prv:G7070_05155"/>
<dbReference type="Proteomes" id="UP000501058">
    <property type="component" value="Chromosome"/>
</dbReference>
<organism evidence="1 2">
    <name type="scientific">Propioniciclava coleopterorum</name>
    <dbReference type="NCBI Taxonomy" id="2714937"/>
    <lineage>
        <taxon>Bacteria</taxon>
        <taxon>Bacillati</taxon>
        <taxon>Actinomycetota</taxon>
        <taxon>Actinomycetes</taxon>
        <taxon>Propionibacteriales</taxon>
        <taxon>Propionibacteriaceae</taxon>
        <taxon>Propioniciclava</taxon>
    </lineage>
</organism>